<evidence type="ECO:0008006" key="3">
    <source>
        <dbReference type="Google" id="ProtNLM"/>
    </source>
</evidence>
<organism evidence="1 2">
    <name type="scientific">Mycolicibacterium helvum</name>
    <dbReference type="NCBI Taxonomy" id="1534349"/>
    <lineage>
        <taxon>Bacteria</taxon>
        <taxon>Bacillati</taxon>
        <taxon>Actinomycetota</taxon>
        <taxon>Actinomycetes</taxon>
        <taxon>Mycobacteriales</taxon>
        <taxon>Mycobacteriaceae</taxon>
        <taxon>Mycolicibacterium</taxon>
    </lineage>
</organism>
<reference evidence="1 2" key="1">
    <citation type="journal article" date="2019" name="Emerg. Microbes Infect.">
        <title>Comprehensive subspecies identification of 175 nontuberculous mycobacteria species based on 7547 genomic profiles.</title>
        <authorList>
            <person name="Matsumoto Y."/>
            <person name="Kinjo T."/>
            <person name="Motooka D."/>
            <person name="Nabeya D."/>
            <person name="Jung N."/>
            <person name="Uechi K."/>
            <person name="Horii T."/>
            <person name="Iida T."/>
            <person name="Fujita J."/>
            <person name="Nakamura S."/>
        </authorList>
    </citation>
    <scope>NUCLEOTIDE SEQUENCE [LARGE SCALE GENOMIC DNA]</scope>
    <source>
        <strain evidence="1 2">JCM 30396</strain>
    </source>
</reference>
<keyword evidence="2" id="KW-1185">Reference proteome</keyword>
<evidence type="ECO:0000313" key="2">
    <source>
        <dbReference type="Proteomes" id="UP000467148"/>
    </source>
</evidence>
<dbReference type="EMBL" id="AP022596">
    <property type="protein sequence ID" value="BBY61848.1"/>
    <property type="molecule type" value="Genomic_DNA"/>
</dbReference>
<proteinExistence type="predicted"/>
<gene>
    <name evidence="1" type="ORF">MHEL_00910</name>
</gene>
<dbReference type="RefSeq" id="WP_163745751.1">
    <property type="nucleotide sequence ID" value="NZ_AP022596.1"/>
</dbReference>
<name>A0A7I7SYH0_9MYCO</name>
<accession>A0A7I7SYH0</accession>
<dbReference type="AlphaFoldDB" id="A0A7I7SYH0"/>
<evidence type="ECO:0000313" key="1">
    <source>
        <dbReference type="EMBL" id="BBY61848.1"/>
    </source>
</evidence>
<sequence length="132" mass="14100">MELGARLAEVLTAVVPVEVEPDGALTVRYEGTFASLRTVTIADDIEMVSVTQVLAWDLPVNADLRKRVAALAQSTMLGTVTFVEQSGKRGDVMLRYNFPGEGLADKALQTLVLMVLAGGADARRAIVASPRD</sequence>
<dbReference type="Proteomes" id="UP000467148">
    <property type="component" value="Chromosome"/>
</dbReference>
<protein>
    <recommendedName>
        <fullName evidence="3">Sensory transduction regulator</fullName>
    </recommendedName>
</protein>
<dbReference type="KEGG" id="mhev:MHEL_00910"/>